<dbReference type="Gene3D" id="3.40.640.10">
    <property type="entry name" value="Type I PLP-dependent aspartate aminotransferase-like (Major domain)"/>
    <property type="match status" value="1"/>
</dbReference>
<dbReference type="Pfam" id="PF00155">
    <property type="entry name" value="Aminotran_1_2"/>
    <property type="match status" value="1"/>
</dbReference>
<evidence type="ECO:0000256" key="3">
    <source>
        <dbReference type="ARBA" id="ARBA00022679"/>
    </source>
</evidence>
<dbReference type="EMBL" id="CP053452">
    <property type="protein sequence ID" value="QJW96299.1"/>
    <property type="molecule type" value="Genomic_DNA"/>
</dbReference>
<evidence type="ECO:0000313" key="6">
    <source>
        <dbReference type="EMBL" id="QJW96299.1"/>
    </source>
</evidence>
<dbReference type="KEGG" id="ftj:FTUN_3856"/>
<sequence length="436" mass="46847">MPPAPLLRSGKSNRTTDSPISYFIKKAIETPGLISFAAGLVDEGSLPVDDVRVAAAEILADPLTGRAALQYGSTQGLPELREQVLQLVCTADGVKPADVNLTAADVCITTGSQQLLYLLGEVLFDPGDIVITEAPSYFVFHSLLVSHGTKVLTVPMDAAGMRVDELEALLERLRRSGDLARVRGIYTVDYFQNPTGLTLAVERRKRLVELARRFSTDHRIIVLEDAAYRELRFTGGDLPSVKRFDTTNEFVVYTGTFSKPCAPGLKTGYAILPPDLMAPILHLKGSHDFGSANLSQHIAARLIASGAYARHAEELRAVYRHKRDVMLNALGAEFADFPAASWTVPDGGFYVWLTLDGIDTGPNGPLVPAALEAGVLYVPGEFGHVPDESGSSPSNECRLCFGVATTEQVTEGIRRLRKACAAVSASKGAKKVPAGV</sequence>
<keyword evidence="4" id="KW-0663">Pyridoxal phosphate</keyword>
<keyword evidence="3 6" id="KW-0808">Transferase</keyword>
<dbReference type="GO" id="GO:0004069">
    <property type="term" value="F:L-aspartate:2-oxoglutarate aminotransferase activity"/>
    <property type="evidence" value="ECO:0007669"/>
    <property type="project" value="UniProtKB-EC"/>
</dbReference>
<dbReference type="PANTHER" id="PTHR42790">
    <property type="entry name" value="AMINOTRANSFERASE"/>
    <property type="match status" value="1"/>
</dbReference>
<organism evidence="6 7">
    <name type="scientific">Frigoriglobus tundricola</name>
    <dbReference type="NCBI Taxonomy" id="2774151"/>
    <lineage>
        <taxon>Bacteria</taxon>
        <taxon>Pseudomonadati</taxon>
        <taxon>Planctomycetota</taxon>
        <taxon>Planctomycetia</taxon>
        <taxon>Gemmatales</taxon>
        <taxon>Gemmataceae</taxon>
        <taxon>Frigoriglobus</taxon>
    </lineage>
</organism>
<feature type="domain" description="Aminotransferase class I/classII large" evidence="5">
    <location>
        <begin position="36"/>
        <end position="416"/>
    </location>
</feature>
<evidence type="ECO:0000256" key="1">
    <source>
        <dbReference type="ARBA" id="ARBA00001933"/>
    </source>
</evidence>
<reference evidence="7" key="1">
    <citation type="submission" date="2020-05" db="EMBL/GenBank/DDBJ databases">
        <title>Frigoriglobus tundricola gen. nov., sp. nov., a psychrotolerant cellulolytic planctomycete of the family Gemmataceae with two divergent copies of 16S rRNA gene.</title>
        <authorList>
            <person name="Kulichevskaya I.S."/>
            <person name="Ivanova A.A."/>
            <person name="Naumoff D.G."/>
            <person name="Beletsky A.V."/>
            <person name="Rijpstra W.I.C."/>
            <person name="Sinninghe Damste J.S."/>
            <person name="Mardanov A.V."/>
            <person name="Ravin N.V."/>
            <person name="Dedysh S.N."/>
        </authorList>
    </citation>
    <scope>NUCLEOTIDE SEQUENCE [LARGE SCALE GENOMIC DNA]</scope>
    <source>
        <strain evidence="7">PL17</strain>
    </source>
</reference>
<accession>A0A6M5YQJ9</accession>
<evidence type="ECO:0000256" key="4">
    <source>
        <dbReference type="ARBA" id="ARBA00022898"/>
    </source>
</evidence>
<keyword evidence="2 6" id="KW-0032">Aminotransferase</keyword>
<dbReference type="InterPro" id="IPR015422">
    <property type="entry name" value="PyrdxlP-dep_Trfase_small"/>
</dbReference>
<dbReference type="InterPro" id="IPR050859">
    <property type="entry name" value="Class-I_PLP-dep_aminotransf"/>
</dbReference>
<keyword evidence="7" id="KW-1185">Reference proteome</keyword>
<proteinExistence type="predicted"/>
<dbReference type="GO" id="GO:1901605">
    <property type="term" value="P:alpha-amino acid metabolic process"/>
    <property type="evidence" value="ECO:0007669"/>
    <property type="project" value="TreeGrafter"/>
</dbReference>
<name>A0A6M5YQJ9_9BACT</name>
<dbReference type="GO" id="GO:0030170">
    <property type="term" value="F:pyridoxal phosphate binding"/>
    <property type="evidence" value="ECO:0007669"/>
    <property type="project" value="InterPro"/>
</dbReference>
<comment type="cofactor">
    <cofactor evidence="1">
        <name>pyridoxal 5'-phosphate</name>
        <dbReference type="ChEBI" id="CHEBI:597326"/>
    </cofactor>
</comment>
<evidence type="ECO:0000259" key="5">
    <source>
        <dbReference type="Pfam" id="PF00155"/>
    </source>
</evidence>
<dbReference type="PANTHER" id="PTHR42790:SF19">
    <property type="entry name" value="KYNURENINE_ALPHA-AMINOADIPATE AMINOTRANSFERASE, MITOCHONDRIAL"/>
    <property type="match status" value="1"/>
</dbReference>
<dbReference type="Gene3D" id="3.90.1150.10">
    <property type="entry name" value="Aspartate Aminotransferase, domain 1"/>
    <property type="match status" value="1"/>
</dbReference>
<dbReference type="InterPro" id="IPR015421">
    <property type="entry name" value="PyrdxlP-dep_Trfase_major"/>
</dbReference>
<dbReference type="Proteomes" id="UP000503447">
    <property type="component" value="Chromosome"/>
</dbReference>
<dbReference type="EC" id="2.6.1.1" evidence="6"/>
<dbReference type="SUPFAM" id="SSF53383">
    <property type="entry name" value="PLP-dependent transferases"/>
    <property type="match status" value="1"/>
</dbReference>
<evidence type="ECO:0000313" key="7">
    <source>
        <dbReference type="Proteomes" id="UP000503447"/>
    </source>
</evidence>
<dbReference type="InterPro" id="IPR015424">
    <property type="entry name" value="PyrdxlP-dep_Trfase"/>
</dbReference>
<dbReference type="RefSeq" id="WP_171471914.1">
    <property type="nucleotide sequence ID" value="NZ_CP053452.2"/>
</dbReference>
<dbReference type="InterPro" id="IPR004839">
    <property type="entry name" value="Aminotransferase_I/II_large"/>
</dbReference>
<protein>
    <submittedName>
        <fullName evidence="6">Aspartate aminotransferase (AspB-14)</fullName>
        <ecNumber evidence="6">2.6.1.1</ecNumber>
    </submittedName>
</protein>
<gene>
    <name evidence="6" type="ORF">FTUN_3856</name>
</gene>
<dbReference type="CDD" id="cd00609">
    <property type="entry name" value="AAT_like"/>
    <property type="match status" value="1"/>
</dbReference>
<evidence type="ECO:0000256" key="2">
    <source>
        <dbReference type="ARBA" id="ARBA00022576"/>
    </source>
</evidence>
<dbReference type="AlphaFoldDB" id="A0A6M5YQJ9"/>